<dbReference type="InterPro" id="IPR018497">
    <property type="entry name" value="Peptidase_M13_C"/>
</dbReference>
<feature type="domain" description="Peptidase M13 C-terminal" evidence="10">
    <location>
        <begin position="589"/>
        <end position="800"/>
    </location>
</feature>
<dbReference type="GO" id="GO:0046872">
    <property type="term" value="F:metal ion binding"/>
    <property type="evidence" value="ECO:0007669"/>
    <property type="project" value="UniProtKB-KW"/>
</dbReference>
<dbReference type="PROSITE" id="PS51885">
    <property type="entry name" value="NEPRILYSIN"/>
    <property type="match status" value="1"/>
</dbReference>
<dbReference type="GO" id="GO:0004222">
    <property type="term" value="F:metalloendopeptidase activity"/>
    <property type="evidence" value="ECO:0007669"/>
    <property type="project" value="InterPro"/>
</dbReference>
<dbReference type="Pfam" id="PF05649">
    <property type="entry name" value="Peptidase_M13_N"/>
    <property type="match status" value="1"/>
</dbReference>
<keyword evidence="7" id="KW-0482">Metalloprotease</keyword>
<gene>
    <name evidence="12" type="primary">ECE1</name>
    <name evidence="12" type="ORF">HDU87_008453</name>
</gene>
<comment type="similarity">
    <text evidence="2">Belongs to the peptidase M13 family.</text>
</comment>
<dbReference type="EMBL" id="JADGJQ010000089">
    <property type="protein sequence ID" value="KAJ3170978.1"/>
    <property type="molecule type" value="Genomic_DNA"/>
</dbReference>
<evidence type="ECO:0000259" key="10">
    <source>
        <dbReference type="Pfam" id="PF01431"/>
    </source>
</evidence>
<evidence type="ECO:0000256" key="2">
    <source>
        <dbReference type="ARBA" id="ARBA00007357"/>
    </source>
</evidence>
<evidence type="ECO:0000313" key="13">
    <source>
        <dbReference type="Proteomes" id="UP001212152"/>
    </source>
</evidence>
<reference evidence="12" key="1">
    <citation type="submission" date="2020-05" db="EMBL/GenBank/DDBJ databases">
        <title>Phylogenomic resolution of chytrid fungi.</title>
        <authorList>
            <person name="Stajich J.E."/>
            <person name="Amses K."/>
            <person name="Simmons R."/>
            <person name="Seto K."/>
            <person name="Myers J."/>
            <person name="Bonds A."/>
            <person name="Quandt C.A."/>
            <person name="Barry K."/>
            <person name="Liu P."/>
            <person name="Grigoriev I."/>
            <person name="Longcore J.E."/>
            <person name="James T.Y."/>
        </authorList>
    </citation>
    <scope>NUCLEOTIDE SEQUENCE</scope>
    <source>
        <strain evidence="12">JEL0379</strain>
    </source>
</reference>
<dbReference type="Gene3D" id="1.10.1380.10">
    <property type="entry name" value="Neutral endopeptidase , domain2"/>
    <property type="match status" value="1"/>
</dbReference>
<keyword evidence="3" id="KW-0645">Protease</keyword>
<feature type="transmembrane region" description="Helical" evidence="9">
    <location>
        <begin position="51"/>
        <end position="72"/>
    </location>
</feature>
<comment type="cofactor">
    <cofactor evidence="1">
        <name>Zn(2+)</name>
        <dbReference type="ChEBI" id="CHEBI:29105"/>
    </cofactor>
</comment>
<evidence type="ECO:0000256" key="3">
    <source>
        <dbReference type="ARBA" id="ARBA00022670"/>
    </source>
</evidence>
<dbReference type="InterPro" id="IPR000718">
    <property type="entry name" value="Peptidase_M13"/>
</dbReference>
<keyword evidence="9" id="KW-1133">Transmembrane helix</keyword>
<comment type="caution">
    <text evidence="12">The sequence shown here is derived from an EMBL/GenBank/DDBJ whole genome shotgun (WGS) entry which is preliminary data.</text>
</comment>
<evidence type="ECO:0000256" key="4">
    <source>
        <dbReference type="ARBA" id="ARBA00022723"/>
    </source>
</evidence>
<keyword evidence="9" id="KW-0472">Membrane</keyword>
<dbReference type="InterPro" id="IPR008753">
    <property type="entry name" value="Peptidase_M13_N"/>
</dbReference>
<keyword evidence="9" id="KW-0812">Transmembrane</keyword>
<dbReference type="PRINTS" id="PR00786">
    <property type="entry name" value="NEPRILYSIN"/>
</dbReference>
<keyword evidence="5" id="KW-0378">Hydrolase</keyword>
<evidence type="ECO:0000259" key="11">
    <source>
        <dbReference type="Pfam" id="PF05649"/>
    </source>
</evidence>
<name>A0AAD5XP74_9FUNG</name>
<dbReference type="CDD" id="cd08662">
    <property type="entry name" value="M13"/>
    <property type="match status" value="1"/>
</dbReference>
<evidence type="ECO:0000256" key="8">
    <source>
        <dbReference type="SAM" id="MobiDB-lite"/>
    </source>
</evidence>
<evidence type="ECO:0000313" key="12">
    <source>
        <dbReference type="EMBL" id="KAJ3170978.1"/>
    </source>
</evidence>
<protein>
    <submittedName>
        <fullName evidence="12">Endothelin-converting enzyme 1</fullName>
    </submittedName>
</protein>
<feature type="region of interest" description="Disordered" evidence="8">
    <location>
        <begin position="25"/>
        <end position="47"/>
    </location>
</feature>
<dbReference type="GO" id="GO:0005886">
    <property type="term" value="C:plasma membrane"/>
    <property type="evidence" value="ECO:0007669"/>
    <property type="project" value="TreeGrafter"/>
</dbReference>
<dbReference type="AlphaFoldDB" id="A0AAD5XP74"/>
<dbReference type="InterPro" id="IPR042089">
    <property type="entry name" value="Peptidase_M13_dom_2"/>
</dbReference>
<sequence length="801" mass="88203">MYSPIGRSNSPERLSFDSIALLVPGQSDHGDLPPPHTPPRRPRHQNNLGRLARPLGLLCAVGVVLFIGSYVISSLFSIPAASPLPSAPPPASGDEKQVDDAPCTSRECVVVASAMLNAMNATADPCHDFYEYTCGGWISGNPLPDDHPTLTRFTRLTQDNYRVLRRILESPYASDPALAPEDAPSNVENFRKIQDLYQSCLNVTQIEVLGALPLLRVLEPLTAHFPLAGKYSNSTDLERLMASAAVLHDIGVAALFESAVTQHDKHPQQNVISLAQGGLSLPSRDYYHDESFVSTLQQSVEGVLAKLAPLLRENSSDSHVRAQNVIAFELNLSNISQIESELSDPVATYNPFTIATLTQAFPPLPWDHYFSLRFPDPPFGENTAGPAAEIIVSTPKYLAELGALVARTPSQALQDYLLWRIVATFGNQLPVEFKRLLDPLEVKAGKQAASEKPRWQTCIAVVDSGLGDLLGRWFVVNAFAGDSKKIASTIVDFIKKAFSNRLATIPWLDDSTRKHAAEKIKTLATKIGYQDKIMQPRSLADKYQAVGIDRSIYLANYVNMVKFEIRKNLLDILIPVDRERWMMTPPMVNAYYSPALNEIVFPAGILQPPFFSDSFPSYVAYGAMGMVAGHELSHAFDSQGRHFDASGMLQDWWSNATTTEFEARAQCFKNTYEKWGEVGPDGVFHHIDGTLTMGENLADNSGLARAREAWIEARSQPGARPDVMLPGFGNMTRQQLLYVASAQIWCASASPEAAIRRILTNAHSPSRYRVWGMISNSPTFGEDFGCPVGTPMNPSEKCSLW</sequence>
<evidence type="ECO:0000256" key="9">
    <source>
        <dbReference type="SAM" id="Phobius"/>
    </source>
</evidence>
<dbReference type="PANTHER" id="PTHR11733:SF167">
    <property type="entry name" value="FI17812P1-RELATED"/>
    <property type="match status" value="1"/>
</dbReference>
<accession>A0AAD5XP74</accession>
<evidence type="ECO:0000256" key="6">
    <source>
        <dbReference type="ARBA" id="ARBA00022833"/>
    </source>
</evidence>
<proteinExistence type="inferred from homology"/>
<dbReference type="Proteomes" id="UP001212152">
    <property type="component" value="Unassembled WGS sequence"/>
</dbReference>
<keyword evidence="6" id="KW-0862">Zinc</keyword>
<dbReference type="Pfam" id="PF01431">
    <property type="entry name" value="Peptidase_M13"/>
    <property type="match status" value="1"/>
</dbReference>
<dbReference type="Gene3D" id="3.40.390.10">
    <property type="entry name" value="Collagenase (Catalytic Domain)"/>
    <property type="match status" value="1"/>
</dbReference>
<evidence type="ECO:0000256" key="5">
    <source>
        <dbReference type="ARBA" id="ARBA00022801"/>
    </source>
</evidence>
<keyword evidence="4" id="KW-0479">Metal-binding</keyword>
<dbReference type="InterPro" id="IPR024079">
    <property type="entry name" value="MetalloPept_cat_dom_sf"/>
</dbReference>
<feature type="domain" description="Peptidase M13 N-terminal" evidence="11">
    <location>
        <begin position="125"/>
        <end position="529"/>
    </location>
</feature>
<dbReference type="PANTHER" id="PTHR11733">
    <property type="entry name" value="ZINC METALLOPROTEASE FAMILY M13 NEPRILYSIN-RELATED"/>
    <property type="match status" value="1"/>
</dbReference>
<dbReference type="SUPFAM" id="SSF55486">
    <property type="entry name" value="Metalloproteases ('zincins'), catalytic domain"/>
    <property type="match status" value="1"/>
</dbReference>
<dbReference type="GO" id="GO:0016485">
    <property type="term" value="P:protein processing"/>
    <property type="evidence" value="ECO:0007669"/>
    <property type="project" value="TreeGrafter"/>
</dbReference>
<evidence type="ECO:0000256" key="7">
    <source>
        <dbReference type="ARBA" id="ARBA00023049"/>
    </source>
</evidence>
<evidence type="ECO:0000256" key="1">
    <source>
        <dbReference type="ARBA" id="ARBA00001947"/>
    </source>
</evidence>
<organism evidence="12 13">
    <name type="scientific">Geranomyces variabilis</name>
    <dbReference type="NCBI Taxonomy" id="109894"/>
    <lineage>
        <taxon>Eukaryota</taxon>
        <taxon>Fungi</taxon>
        <taxon>Fungi incertae sedis</taxon>
        <taxon>Chytridiomycota</taxon>
        <taxon>Chytridiomycota incertae sedis</taxon>
        <taxon>Chytridiomycetes</taxon>
        <taxon>Spizellomycetales</taxon>
        <taxon>Powellomycetaceae</taxon>
        <taxon>Geranomyces</taxon>
    </lineage>
</organism>
<keyword evidence="13" id="KW-1185">Reference proteome</keyword>